<dbReference type="Gene3D" id="2.40.160.60">
    <property type="entry name" value="Outer membrane protein transport protein (OMPP1/FadL/TodX)"/>
    <property type="match status" value="1"/>
</dbReference>
<dbReference type="Proteomes" id="UP000613160">
    <property type="component" value="Unassembled WGS sequence"/>
</dbReference>
<protein>
    <submittedName>
        <fullName evidence="2">Long-chain fatty acid transporter</fullName>
    </submittedName>
</protein>
<name>A0A916XYT7_9HYPH</name>
<sequence length="439" mass="45774">MGGKNMKRFANYFLAGGALALMAASSAQAGGFQRGSADTDILFEKGTFSMRYGLTYVDPQRGFTSINGQGGDFGDYTGAYQIPSVTVAFGGDDFSCAGSYVESFAAEADYTGSPGGALPQQASSFVGTGGNIDDSDRTNLATAASVSRTRSLSFKSNEFGATCRVSYTNDYGRFSLLGGVIAEDFHFEGSSFGTTFGVIPGVGKIPVAATQIDVESDGGYKAGYRIGAAYEMPEIALRVQAVYRSEIKHDDVEGDGTVTVLQSLVPGLPAGAVVPITSSLNEAISPQSLTINAQTGIAADTLLLASFRWTDWSTNKSVISSISNASLGISSSSYSPYNWDDGYTASLGIGRAFNDKISGVVSLGYDSGVSTGSETTYTDLYTVSAGLSVKPENWAEIRLGGLIGFWSSGSQSVDEGAYFNGEVGDDMVYAGSASLKLSF</sequence>
<keyword evidence="1" id="KW-0732">Signal</keyword>
<comment type="caution">
    <text evidence="2">The sequence shown here is derived from an EMBL/GenBank/DDBJ whole genome shotgun (WGS) entry which is preliminary data.</text>
</comment>
<keyword evidence="3" id="KW-1185">Reference proteome</keyword>
<reference evidence="2" key="2">
    <citation type="submission" date="2020-09" db="EMBL/GenBank/DDBJ databases">
        <authorList>
            <person name="Sun Q."/>
            <person name="Zhou Y."/>
        </authorList>
    </citation>
    <scope>NUCLEOTIDE SEQUENCE</scope>
    <source>
        <strain evidence="2">CGMCC 1.15493</strain>
    </source>
</reference>
<reference evidence="2" key="1">
    <citation type="journal article" date="2014" name="Int. J. Syst. Evol. Microbiol.">
        <title>Complete genome sequence of Corynebacterium casei LMG S-19264T (=DSM 44701T), isolated from a smear-ripened cheese.</title>
        <authorList>
            <consortium name="US DOE Joint Genome Institute (JGI-PGF)"/>
            <person name="Walter F."/>
            <person name="Albersmeier A."/>
            <person name="Kalinowski J."/>
            <person name="Ruckert C."/>
        </authorList>
    </citation>
    <scope>NUCLEOTIDE SEQUENCE</scope>
    <source>
        <strain evidence="2">CGMCC 1.15493</strain>
    </source>
</reference>
<feature type="signal peptide" evidence="1">
    <location>
        <begin position="1"/>
        <end position="29"/>
    </location>
</feature>
<dbReference type="AlphaFoldDB" id="A0A916XYT7"/>
<evidence type="ECO:0000313" key="2">
    <source>
        <dbReference type="EMBL" id="GGD22476.1"/>
    </source>
</evidence>
<gene>
    <name evidence="2" type="ORF">GCM10011335_26690</name>
</gene>
<accession>A0A916XYT7</accession>
<evidence type="ECO:0000256" key="1">
    <source>
        <dbReference type="SAM" id="SignalP"/>
    </source>
</evidence>
<evidence type="ECO:0000313" key="3">
    <source>
        <dbReference type="Proteomes" id="UP000613160"/>
    </source>
</evidence>
<proteinExistence type="predicted"/>
<dbReference type="SUPFAM" id="SSF56935">
    <property type="entry name" value="Porins"/>
    <property type="match status" value="1"/>
</dbReference>
<feature type="chain" id="PRO_5037296708" evidence="1">
    <location>
        <begin position="30"/>
        <end position="439"/>
    </location>
</feature>
<organism evidence="2 3">
    <name type="scientific">Aureimonas glaciei</name>
    <dbReference type="NCBI Taxonomy" id="1776957"/>
    <lineage>
        <taxon>Bacteria</taxon>
        <taxon>Pseudomonadati</taxon>
        <taxon>Pseudomonadota</taxon>
        <taxon>Alphaproteobacteria</taxon>
        <taxon>Hyphomicrobiales</taxon>
        <taxon>Aurantimonadaceae</taxon>
        <taxon>Aureimonas</taxon>
    </lineage>
</organism>
<dbReference type="EMBL" id="BMJJ01000006">
    <property type="protein sequence ID" value="GGD22476.1"/>
    <property type="molecule type" value="Genomic_DNA"/>
</dbReference>